<dbReference type="Proteomes" id="UP001270362">
    <property type="component" value="Unassembled WGS sequence"/>
</dbReference>
<evidence type="ECO:0000313" key="2">
    <source>
        <dbReference type="EMBL" id="KAK3693184.1"/>
    </source>
</evidence>
<evidence type="ECO:0008006" key="4">
    <source>
        <dbReference type="Google" id="ProtNLM"/>
    </source>
</evidence>
<dbReference type="InterPro" id="IPR025444">
    <property type="entry name" value="Monooxy_af470"/>
</dbReference>
<dbReference type="EMBL" id="JAULSO010000001">
    <property type="protein sequence ID" value="KAK3693184.1"/>
    <property type="molecule type" value="Genomic_DNA"/>
</dbReference>
<gene>
    <name evidence="2" type="ORF">B0T22DRAFT_504701</name>
</gene>
<organism evidence="2 3">
    <name type="scientific">Podospora appendiculata</name>
    <dbReference type="NCBI Taxonomy" id="314037"/>
    <lineage>
        <taxon>Eukaryota</taxon>
        <taxon>Fungi</taxon>
        <taxon>Dikarya</taxon>
        <taxon>Ascomycota</taxon>
        <taxon>Pezizomycotina</taxon>
        <taxon>Sordariomycetes</taxon>
        <taxon>Sordariomycetidae</taxon>
        <taxon>Sordariales</taxon>
        <taxon>Podosporaceae</taxon>
        <taxon>Podospora</taxon>
    </lineage>
</organism>
<protein>
    <recommendedName>
        <fullName evidence="4">Monooxygenase</fullName>
    </recommendedName>
</protein>
<keyword evidence="3" id="KW-1185">Reference proteome</keyword>
<evidence type="ECO:0000256" key="1">
    <source>
        <dbReference type="SAM" id="Phobius"/>
    </source>
</evidence>
<evidence type="ECO:0000313" key="3">
    <source>
        <dbReference type="Proteomes" id="UP001270362"/>
    </source>
</evidence>
<keyword evidence="1" id="KW-1133">Transmembrane helix</keyword>
<reference evidence="2" key="2">
    <citation type="submission" date="2023-06" db="EMBL/GenBank/DDBJ databases">
        <authorList>
            <consortium name="Lawrence Berkeley National Laboratory"/>
            <person name="Haridas S."/>
            <person name="Hensen N."/>
            <person name="Bonometti L."/>
            <person name="Westerberg I."/>
            <person name="Brannstrom I.O."/>
            <person name="Guillou S."/>
            <person name="Cros-Aarteil S."/>
            <person name="Calhoun S."/>
            <person name="Kuo A."/>
            <person name="Mondo S."/>
            <person name="Pangilinan J."/>
            <person name="Riley R."/>
            <person name="Labutti K."/>
            <person name="Andreopoulos B."/>
            <person name="Lipzen A."/>
            <person name="Chen C."/>
            <person name="Yanf M."/>
            <person name="Daum C."/>
            <person name="Ng V."/>
            <person name="Clum A."/>
            <person name="Steindorff A."/>
            <person name="Ohm R."/>
            <person name="Martin F."/>
            <person name="Silar P."/>
            <person name="Natvig D."/>
            <person name="Lalanne C."/>
            <person name="Gautier V."/>
            <person name="Ament-Velasquez S.L."/>
            <person name="Kruys A."/>
            <person name="Hutchinson M.I."/>
            <person name="Powell A.J."/>
            <person name="Barry K."/>
            <person name="Miller A.N."/>
            <person name="Grigoriev I.V."/>
            <person name="Debuchy R."/>
            <person name="Gladieux P."/>
            <person name="Thoren M.H."/>
            <person name="Johannesson H."/>
        </authorList>
    </citation>
    <scope>NUCLEOTIDE SEQUENCE</scope>
    <source>
        <strain evidence="2">CBS 314.62</strain>
    </source>
</reference>
<keyword evidence="1" id="KW-0812">Transmembrane</keyword>
<accession>A0AAE0XGS6</accession>
<comment type="caution">
    <text evidence="2">The sequence shown here is derived from an EMBL/GenBank/DDBJ whole genome shotgun (WGS) entry which is preliminary data.</text>
</comment>
<dbReference type="AlphaFoldDB" id="A0AAE0XGS6"/>
<name>A0AAE0XGS6_9PEZI</name>
<reference evidence="2" key="1">
    <citation type="journal article" date="2023" name="Mol. Phylogenet. Evol.">
        <title>Genome-scale phylogeny and comparative genomics of the fungal order Sordariales.</title>
        <authorList>
            <person name="Hensen N."/>
            <person name="Bonometti L."/>
            <person name="Westerberg I."/>
            <person name="Brannstrom I.O."/>
            <person name="Guillou S."/>
            <person name="Cros-Aarteil S."/>
            <person name="Calhoun S."/>
            <person name="Haridas S."/>
            <person name="Kuo A."/>
            <person name="Mondo S."/>
            <person name="Pangilinan J."/>
            <person name="Riley R."/>
            <person name="LaButti K."/>
            <person name="Andreopoulos B."/>
            <person name="Lipzen A."/>
            <person name="Chen C."/>
            <person name="Yan M."/>
            <person name="Daum C."/>
            <person name="Ng V."/>
            <person name="Clum A."/>
            <person name="Steindorff A."/>
            <person name="Ohm R.A."/>
            <person name="Martin F."/>
            <person name="Silar P."/>
            <person name="Natvig D.O."/>
            <person name="Lalanne C."/>
            <person name="Gautier V."/>
            <person name="Ament-Velasquez S.L."/>
            <person name="Kruys A."/>
            <person name="Hutchinson M.I."/>
            <person name="Powell A.J."/>
            <person name="Barry K."/>
            <person name="Miller A.N."/>
            <person name="Grigoriev I.V."/>
            <person name="Debuchy R."/>
            <person name="Gladieux P."/>
            <person name="Hiltunen Thoren M."/>
            <person name="Johannesson H."/>
        </authorList>
    </citation>
    <scope>NUCLEOTIDE SEQUENCE</scope>
    <source>
        <strain evidence="2">CBS 314.62</strain>
    </source>
</reference>
<dbReference type="Pfam" id="PF13826">
    <property type="entry name" value="Monooxy_af470-like"/>
    <property type="match status" value="1"/>
</dbReference>
<feature type="transmembrane region" description="Helical" evidence="1">
    <location>
        <begin position="32"/>
        <end position="52"/>
    </location>
</feature>
<sequence length="289" mass="32190">MDQREFKGIFDPRREPPPPLRRIHELMIKDSLKLRTLLSLGALIQLALLLLLPYRLAILPAVLLTLHAFASTLGHSFLGTALENPYIRHIVPGRTSAQIPSPFTGQHGPTPSASSVVVFHLGVAFNHPLGLACPGGREVTAHFFSMLDALAARGRDEYGLLGSSRWQGTARASHNTMLFVMYFKTLAGLHKFAHDVEHRQGWEFLERIRARGDRHITAFHETFEVPAGGWETIYLDAEPVLLGDTDVKVLGLDGKWIWVRSLVKAEGPSMKGLVERMRRVPGQLFAKAM</sequence>
<proteinExistence type="predicted"/>
<keyword evidence="1" id="KW-0472">Membrane</keyword>